<feature type="compositionally biased region" description="Polar residues" evidence="2">
    <location>
        <begin position="130"/>
        <end position="139"/>
    </location>
</feature>
<dbReference type="AlphaFoldDB" id="M5FUT9"/>
<feature type="region of interest" description="Disordered" evidence="2">
    <location>
        <begin position="122"/>
        <end position="171"/>
    </location>
</feature>
<dbReference type="GeneID" id="63686349"/>
<feature type="compositionally biased region" description="Basic residues" evidence="2">
    <location>
        <begin position="478"/>
        <end position="493"/>
    </location>
</feature>
<dbReference type="STRING" id="1858805.M5FUT9"/>
<protein>
    <recommendedName>
        <fullName evidence="3">C2H2-type domain-containing protein</fullName>
    </recommendedName>
</protein>
<feature type="compositionally biased region" description="Polar residues" evidence="2">
    <location>
        <begin position="447"/>
        <end position="461"/>
    </location>
</feature>
<evidence type="ECO:0000313" key="4">
    <source>
        <dbReference type="EMBL" id="EJT99279.1"/>
    </source>
</evidence>
<name>M5FUT9_DACPD</name>
<feature type="compositionally biased region" description="Low complexity" evidence="2">
    <location>
        <begin position="398"/>
        <end position="413"/>
    </location>
</feature>
<accession>M5FUT9</accession>
<keyword evidence="1" id="KW-0479">Metal-binding</keyword>
<keyword evidence="5" id="KW-1185">Reference proteome</keyword>
<evidence type="ECO:0000313" key="5">
    <source>
        <dbReference type="Proteomes" id="UP000030653"/>
    </source>
</evidence>
<dbReference type="HOGENOM" id="CLU_413888_0_0_1"/>
<sequence length="663" mass="71048">MSISSITAFDDSLHYLTNVNIFDALAQKSTRNPWDTWINSMDDHADRPARHLVDGSESDRSSVPLPSDQGSDTSINDAGSSRRSSVVSHMSVESVRLAHTSAESGQLDHISAEAGHLARNTRHSGYSAGSELSASTGNWGSPVISGNSETSPSSPISSRITDSGNPARNSTSRLSAAVLDPDCNHDDSEYWASTEGSDASAPSPGSLVSSDHRMSMLPGESIIPTRVAEHTVADGVNNGGIGSMTGAMPEDELQRLTRATALAPDGTLDDWDQALFAQYLDAQVLETSSSSLSPNELPPQLPIPRVFLPPWLSQSSFPNTIPALQMTPPKLPFLPVPRDRHGRRMGMSVVLGGPNIATAVAPHQLVLPAPSQFPPTLAALLGQSPLSSSPFSPPSFAPSPAASSWLPGSDSSSPAAMEPMSEFLVYRTIPHLMNGRAPHPINGRTPHISSPLSTSDSNSVLSAGDRGSPTFYREPYSARKKGNERRAGRTRRTCKSNGHEVTFDTGELVYFLCGLPSSPSCLGKACAYAFTDRGALDRHVTNSHAMREWEELWTDQVTDPGKLVFGGFMAPKGQGCDCNICGKRLSRPDAARRHEALHTESDRKAAARGKRTATSKRKTPVQLAKWFTLEDSHLRVDSTVGKEKGNVLRPYTFTGLGRGMGLE</sequence>
<feature type="compositionally biased region" description="Low complexity" evidence="2">
    <location>
        <begin position="145"/>
        <end position="164"/>
    </location>
</feature>
<evidence type="ECO:0000259" key="3">
    <source>
        <dbReference type="PROSITE" id="PS50157"/>
    </source>
</evidence>
<dbReference type="GO" id="GO:0008270">
    <property type="term" value="F:zinc ion binding"/>
    <property type="evidence" value="ECO:0007669"/>
    <property type="project" value="UniProtKB-KW"/>
</dbReference>
<feature type="region of interest" description="Disordered" evidence="2">
    <location>
        <begin position="186"/>
        <end position="212"/>
    </location>
</feature>
<feature type="region of interest" description="Disordered" evidence="2">
    <location>
        <begin position="388"/>
        <end position="413"/>
    </location>
</feature>
<gene>
    <name evidence="4" type="ORF">DACRYDRAFT_17463</name>
</gene>
<feature type="compositionally biased region" description="Basic and acidic residues" evidence="2">
    <location>
        <begin position="592"/>
        <end position="605"/>
    </location>
</feature>
<proteinExistence type="predicted"/>
<feature type="domain" description="C2H2-type" evidence="3">
    <location>
        <begin position="576"/>
        <end position="603"/>
    </location>
</feature>
<dbReference type="PROSITE" id="PS50157">
    <property type="entry name" value="ZINC_FINGER_C2H2_2"/>
    <property type="match status" value="1"/>
</dbReference>
<dbReference type="RefSeq" id="XP_040626177.1">
    <property type="nucleotide sequence ID" value="XM_040771287.1"/>
</dbReference>
<dbReference type="EMBL" id="JH795870">
    <property type="protein sequence ID" value="EJT99279.1"/>
    <property type="molecule type" value="Genomic_DNA"/>
</dbReference>
<evidence type="ECO:0000256" key="2">
    <source>
        <dbReference type="SAM" id="MobiDB-lite"/>
    </source>
</evidence>
<feature type="region of interest" description="Disordered" evidence="2">
    <location>
        <begin position="436"/>
        <end position="493"/>
    </location>
</feature>
<dbReference type="Proteomes" id="UP000030653">
    <property type="component" value="Unassembled WGS sequence"/>
</dbReference>
<organism evidence="4 5">
    <name type="scientific">Dacryopinax primogenitus (strain DJM 731)</name>
    <name type="common">Brown rot fungus</name>
    <dbReference type="NCBI Taxonomy" id="1858805"/>
    <lineage>
        <taxon>Eukaryota</taxon>
        <taxon>Fungi</taxon>
        <taxon>Dikarya</taxon>
        <taxon>Basidiomycota</taxon>
        <taxon>Agaricomycotina</taxon>
        <taxon>Dacrymycetes</taxon>
        <taxon>Dacrymycetales</taxon>
        <taxon>Dacrymycetaceae</taxon>
        <taxon>Dacryopinax</taxon>
    </lineage>
</organism>
<evidence type="ECO:0000256" key="1">
    <source>
        <dbReference type="PROSITE-ProRule" id="PRU00042"/>
    </source>
</evidence>
<feature type="compositionally biased region" description="Polar residues" evidence="2">
    <location>
        <begin position="68"/>
        <end position="79"/>
    </location>
</feature>
<feature type="region of interest" description="Disordered" evidence="2">
    <location>
        <begin position="48"/>
        <end position="87"/>
    </location>
</feature>
<dbReference type="PROSITE" id="PS00028">
    <property type="entry name" value="ZINC_FINGER_C2H2_1"/>
    <property type="match status" value="2"/>
</dbReference>
<dbReference type="OrthoDB" id="10652347at2759"/>
<feature type="compositionally biased region" description="Basic and acidic residues" evidence="2">
    <location>
        <begin position="48"/>
        <end position="60"/>
    </location>
</feature>
<dbReference type="InterPro" id="IPR013087">
    <property type="entry name" value="Znf_C2H2_type"/>
</dbReference>
<keyword evidence="1" id="KW-0863">Zinc-finger</keyword>
<feature type="compositionally biased region" description="Basic residues" evidence="2">
    <location>
        <begin position="606"/>
        <end position="617"/>
    </location>
</feature>
<reference evidence="4 5" key="1">
    <citation type="journal article" date="2012" name="Science">
        <title>The Paleozoic origin of enzymatic lignin decomposition reconstructed from 31 fungal genomes.</title>
        <authorList>
            <person name="Floudas D."/>
            <person name="Binder M."/>
            <person name="Riley R."/>
            <person name="Barry K."/>
            <person name="Blanchette R.A."/>
            <person name="Henrissat B."/>
            <person name="Martinez A.T."/>
            <person name="Otillar R."/>
            <person name="Spatafora J.W."/>
            <person name="Yadav J.S."/>
            <person name="Aerts A."/>
            <person name="Benoit I."/>
            <person name="Boyd A."/>
            <person name="Carlson A."/>
            <person name="Copeland A."/>
            <person name="Coutinho P.M."/>
            <person name="de Vries R.P."/>
            <person name="Ferreira P."/>
            <person name="Findley K."/>
            <person name="Foster B."/>
            <person name="Gaskell J."/>
            <person name="Glotzer D."/>
            <person name="Gorecki P."/>
            <person name="Heitman J."/>
            <person name="Hesse C."/>
            <person name="Hori C."/>
            <person name="Igarashi K."/>
            <person name="Jurgens J.A."/>
            <person name="Kallen N."/>
            <person name="Kersten P."/>
            <person name="Kohler A."/>
            <person name="Kuees U."/>
            <person name="Kumar T.K.A."/>
            <person name="Kuo A."/>
            <person name="LaButti K."/>
            <person name="Larrondo L.F."/>
            <person name="Lindquist E."/>
            <person name="Ling A."/>
            <person name="Lombard V."/>
            <person name="Lucas S."/>
            <person name="Lundell T."/>
            <person name="Martin R."/>
            <person name="McLaughlin D.J."/>
            <person name="Morgenstern I."/>
            <person name="Morin E."/>
            <person name="Murat C."/>
            <person name="Nagy L.G."/>
            <person name="Nolan M."/>
            <person name="Ohm R.A."/>
            <person name="Patyshakuliyeva A."/>
            <person name="Rokas A."/>
            <person name="Ruiz-Duenas F.J."/>
            <person name="Sabat G."/>
            <person name="Salamov A."/>
            <person name="Samejima M."/>
            <person name="Schmutz J."/>
            <person name="Slot J.C."/>
            <person name="St John F."/>
            <person name="Stenlid J."/>
            <person name="Sun H."/>
            <person name="Sun S."/>
            <person name="Syed K."/>
            <person name="Tsang A."/>
            <person name="Wiebenga A."/>
            <person name="Young D."/>
            <person name="Pisabarro A."/>
            <person name="Eastwood D.C."/>
            <person name="Martin F."/>
            <person name="Cullen D."/>
            <person name="Grigoriev I.V."/>
            <person name="Hibbett D.S."/>
        </authorList>
    </citation>
    <scope>NUCLEOTIDE SEQUENCE [LARGE SCALE GENOMIC DNA]</scope>
    <source>
        <strain evidence="4 5">DJM-731 SS1</strain>
    </source>
</reference>
<dbReference type="SMART" id="SM00355">
    <property type="entry name" value="ZnF_C2H2"/>
    <property type="match status" value="2"/>
</dbReference>
<feature type="region of interest" description="Disordered" evidence="2">
    <location>
        <begin position="592"/>
        <end position="617"/>
    </location>
</feature>
<keyword evidence="1" id="KW-0862">Zinc</keyword>